<reference evidence="1 2" key="1">
    <citation type="journal article" date="2016" name="Nat. Commun.">
        <title>Extremotolerant tardigrade genome and improved radiotolerance of human cultured cells by tardigrade-unique protein.</title>
        <authorList>
            <person name="Hashimoto T."/>
            <person name="Horikawa D.D."/>
            <person name="Saito Y."/>
            <person name="Kuwahara H."/>
            <person name="Kozuka-Hata H."/>
            <person name="Shin-I T."/>
            <person name="Minakuchi Y."/>
            <person name="Ohishi K."/>
            <person name="Motoyama A."/>
            <person name="Aizu T."/>
            <person name="Enomoto A."/>
            <person name="Kondo K."/>
            <person name="Tanaka S."/>
            <person name="Hara Y."/>
            <person name="Koshikawa S."/>
            <person name="Sagara H."/>
            <person name="Miura T."/>
            <person name="Yokobori S."/>
            <person name="Miyagawa K."/>
            <person name="Suzuki Y."/>
            <person name="Kubo T."/>
            <person name="Oyama M."/>
            <person name="Kohara Y."/>
            <person name="Fujiyama A."/>
            <person name="Arakawa K."/>
            <person name="Katayama T."/>
            <person name="Toyoda A."/>
            <person name="Kunieda T."/>
        </authorList>
    </citation>
    <scope>NUCLEOTIDE SEQUENCE [LARGE SCALE GENOMIC DNA]</scope>
    <source>
        <strain evidence="1 2">YOKOZUNA-1</strain>
    </source>
</reference>
<dbReference type="Proteomes" id="UP000186922">
    <property type="component" value="Unassembled WGS sequence"/>
</dbReference>
<sequence length="95" mass="11013">MVSAQLYFLRRRFPVHVQHDGGAAQRCVALWLVAGECRRQPARKVGSKELFQIVEEKGQKKMRLVFETGPRKAEDIEVKCKGNHLKIRVRREKKG</sequence>
<protein>
    <recommendedName>
        <fullName evidence="3">SHSP domain-containing protein</fullName>
    </recommendedName>
</protein>
<keyword evidence="2" id="KW-1185">Reference proteome</keyword>
<dbReference type="AlphaFoldDB" id="A0A1D1W4T5"/>
<comment type="caution">
    <text evidence="1">The sequence shown here is derived from an EMBL/GenBank/DDBJ whole genome shotgun (WGS) entry which is preliminary data.</text>
</comment>
<organism evidence="1 2">
    <name type="scientific">Ramazzottius varieornatus</name>
    <name type="common">Water bear</name>
    <name type="synonym">Tardigrade</name>
    <dbReference type="NCBI Taxonomy" id="947166"/>
    <lineage>
        <taxon>Eukaryota</taxon>
        <taxon>Metazoa</taxon>
        <taxon>Ecdysozoa</taxon>
        <taxon>Tardigrada</taxon>
        <taxon>Eutardigrada</taxon>
        <taxon>Parachela</taxon>
        <taxon>Hypsibioidea</taxon>
        <taxon>Ramazzottiidae</taxon>
        <taxon>Ramazzottius</taxon>
    </lineage>
</organism>
<gene>
    <name evidence="1" type="primary">RvY_18177-1</name>
    <name evidence="1" type="synonym">RvY_18177.1</name>
    <name evidence="1" type="ORF">RvY_18177</name>
</gene>
<accession>A0A1D1W4T5</accession>
<evidence type="ECO:0000313" key="1">
    <source>
        <dbReference type="EMBL" id="GAV08495.1"/>
    </source>
</evidence>
<evidence type="ECO:0008006" key="3">
    <source>
        <dbReference type="Google" id="ProtNLM"/>
    </source>
</evidence>
<proteinExistence type="predicted"/>
<evidence type="ECO:0000313" key="2">
    <source>
        <dbReference type="Proteomes" id="UP000186922"/>
    </source>
</evidence>
<dbReference type="EMBL" id="BDGG01000018">
    <property type="protein sequence ID" value="GAV08495.1"/>
    <property type="molecule type" value="Genomic_DNA"/>
</dbReference>
<name>A0A1D1W4T5_RAMVA</name>